<accession>A0A9W8PHX4</accession>
<feature type="compositionally biased region" description="Basic and acidic residues" evidence="1">
    <location>
        <begin position="75"/>
        <end position="86"/>
    </location>
</feature>
<evidence type="ECO:0000259" key="2">
    <source>
        <dbReference type="Pfam" id="PF20521"/>
    </source>
</evidence>
<dbReference type="AlphaFoldDB" id="A0A9W8PHX4"/>
<dbReference type="EMBL" id="JAPDHF010000021">
    <property type="protein sequence ID" value="KAJ4005628.1"/>
    <property type="molecule type" value="Genomic_DNA"/>
</dbReference>
<keyword evidence="4" id="KW-1185">Reference proteome</keyword>
<gene>
    <name evidence="3" type="ORF">NW766_011181</name>
</gene>
<feature type="region of interest" description="Disordered" evidence="1">
    <location>
        <begin position="67"/>
        <end position="86"/>
    </location>
</feature>
<protein>
    <recommendedName>
        <fullName evidence="2">Secreted protein CSS2 C-terminal domain-containing protein</fullName>
    </recommendedName>
</protein>
<evidence type="ECO:0000256" key="1">
    <source>
        <dbReference type="SAM" id="MobiDB-lite"/>
    </source>
</evidence>
<name>A0A9W8PHX4_9HYPO</name>
<dbReference type="InterPro" id="IPR046624">
    <property type="entry name" value="CSS2_C"/>
</dbReference>
<comment type="caution">
    <text evidence="3">The sequence shown here is derived from an EMBL/GenBank/DDBJ whole genome shotgun (WGS) entry which is preliminary data.</text>
</comment>
<dbReference type="Proteomes" id="UP001152130">
    <property type="component" value="Unassembled WGS sequence"/>
</dbReference>
<dbReference type="Pfam" id="PF20521">
    <property type="entry name" value="DUF6736"/>
    <property type="match status" value="1"/>
</dbReference>
<evidence type="ECO:0000313" key="3">
    <source>
        <dbReference type="EMBL" id="KAJ4005628.1"/>
    </source>
</evidence>
<evidence type="ECO:0000313" key="4">
    <source>
        <dbReference type="Proteomes" id="UP001152130"/>
    </source>
</evidence>
<sequence>MASPTSSNSPAPGIFSEITTRFIVPFFLVTLNLIAYKTGNDGRLPAFNVFISLYLLSAYFRRGRPSSTTVTATSSDDKSVQKAESSKSVKKPKKAIELALDHFVYRDDAVLPMPYGDDYGTIVGTAGPNQEIRYKYYSAKGAWDTMAERDTIRGAIEEQIKKNYPKDLCETQCLDLRKTGLWDGWLLVGPSWEFDSGKYCGPDLPDLKFGECEVRRKIWESE</sequence>
<feature type="domain" description="Secreted protein CSS2 C-terminal" evidence="2">
    <location>
        <begin position="125"/>
        <end position="199"/>
    </location>
</feature>
<proteinExistence type="predicted"/>
<reference evidence="3" key="1">
    <citation type="submission" date="2022-10" db="EMBL/GenBank/DDBJ databases">
        <title>Fusarium specimens isolated from Avocado Roots.</title>
        <authorList>
            <person name="Stajich J."/>
            <person name="Roper C."/>
            <person name="Heimlech-Rivalta G."/>
        </authorList>
    </citation>
    <scope>NUCLEOTIDE SEQUENCE</scope>
    <source>
        <strain evidence="3">CF00143</strain>
    </source>
</reference>
<organism evidence="3 4">
    <name type="scientific">Fusarium irregulare</name>
    <dbReference type="NCBI Taxonomy" id="2494466"/>
    <lineage>
        <taxon>Eukaryota</taxon>
        <taxon>Fungi</taxon>
        <taxon>Dikarya</taxon>
        <taxon>Ascomycota</taxon>
        <taxon>Pezizomycotina</taxon>
        <taxon>Sordariomycetes</taxon>
        <taxon>Hypocreomycetidae</taxon>
        <taxon>Hypocreales</taxon>
        <taxon>Nectriaceae</taxon>
        <taxon>Fusarium</taxon>
        <taxon>Fusarium incarnatum-equiseti species complex</taxon>
    </lineage>
</organism>